<sequence length="350" mass="38575">MGIPEAFYSSAPAINVDGENREDLSDAIGSMVVNLGLSGCAHAELQVNNWGLSKDAQEPDFLFSDILPGAAIEIHIGQPEPELIFSGEITAVEEEYGQGAPQLTLLLQDKLHHLARHRRSQAWEDQSPDDILQSIASDAGLQSDIQVSAITDTWHQINESDLAFILRLCQRFDISPRLDGSSLRARPEAEDNSPVALDVQDNILQLRLLADLNHQITQSRTQGYNLATAEEVNFDGDSMTPAPGETSAAESLNQLSWDGEEILPHPFARSQAEAEAYAKAHFQRQAKRFISGDIACQGIPQLTSGREIELSGVSSRLLGKYQVIHCTHRFDRRSGFETHLKVNKADWSTQ</sequence>
<name>A0A1N7N647_9GAMM</name>
<dbReference type="RefSeq" id="WP_076516114.1">
    <property type="nucleotide sequence ID" value="NZ_FTOH01000006.1"/>
</dbReference>
<organism evidence="1 2">
    <name type="scientific">Thalassolituus maritimus</name>
    <dbReference type="NCBI Taxonomy" id="484498"/>
    <lineage>
        <taxon>Bacteria</taxon>
        <taxon>Pseudomonadati</taxon>
        <taxon>Pseudomonadota</taxon>
        <taxon>Gammaproteobacteria</taxon>
        <taxon>Oceanospirillales</taxon>
        <taxon>Oceanospirillaceae</taxon>
        <taxon>Thalassolituus</taxon>
    </lineage>
</organism>
<keyword evidence="2" id="KW-1185">Reference proteome</keyword>
<accession>A0A1N7N647</accession>
<evidence type="ECO:0000313" key="2">
    <source>
        <dbReference type="Proteomes" id="UP000185639"/>
    </source>
</evidence>
<dbReference type="Gene3D" id="3.55.50.10">
    <property type="entry name" value="Baseplate protein-like domains"/>
    <property type="match status" value="1"/>
</dbReference>
<dbReference type="AlphaFoldDB" id="A0A1N7N647"/>
<dbReference type="SUPFAM" id="SSF69279">
    <property type="entry name" value="Phage tail proteins"/>
    <property type="match status" value="1"/>
</dbReference>
<reference evidence="2" key="1">
    <citation type="submission" date="2017-01" db="EMBL/GenBank/DDBJ databases">
        <authorList>
            <person name="Varghese N."/>
            <person name="Submissions S."/>
        </authorList>
    </citation>
    <scope>NUCLEOTIDE SEQUENCE [LARGE SCALE GENOMIC DNA]</scope>
    <source>
        <strain evidence="2">DSM 24913</strain>
    </source>
</reference>
<evidence type="ECO:0000313" key="1">
    <source>
        <dbReference type="EMBL" id="SIS93728.1"/>
    </source>
</evidence>
<dbReference type="OrthoDB" id="4070623at2"/>
<dbReference type="EMBL" id="FTOH01000006">
    <property type="protein sequence ID" value="SIS93728.1"/>
    <property type="molecule type" value="Genomic_DNA"/>
</dbReference>
<proteinExistence type="predicted"/>
<dbReference type="STRING" id="484498.SAMN05421686_106207"/>
<gene>
    <name evidence="1" type="ORF">SAMN05421686_106207</name>
</gene>
<dbReference type="Proteomes" id="UP000185639">
    <property type="component" value="Unassembled WGS sequence"/>
</dbReference>
<protein>
    <submittedName>
        <fullName evidence="1">Phage protein D</fullName>
    </submittedName>
</protein>
<dbReference type="Pfam" id="PF05954">
    <property type="entry name" value="Phage_GPD"/>
    <property type="match status" value="1"/>
</dbReference>
<dbReference type="Gene3D" id="4.10.220.110">
    <property type="match status" value="1"/>
</dbReference>
<dbReference type="Gene3D" id="2.30.110.50">
    <property type="match status" value="1"/>
</dbReference>